<dbReference type="AlphaFoldDB" id="A0A419F669"/>
<accession>A0A419F669</accession>
<reference evidence="1 2" key="1">
    <citation type="journal article" date="2017" name="ISME J.">
        <title>Energy and carbon metabolisms in a deep terrestrial subsurface fluid microbial community.</title>
        <authorList>
            <person name="Momper L."/>
            <person name="Jungbluth S.P."/>
            <person name="Lee M.D."/>
            <person name="Amend J.P."/>
        </authorList>
    </citation>
    <scope>NUCLEOTIDE SEQUENCE [LARGE SCALE GENOMIC DNA]</scope>
    <source>
        <strain evidence="1">SURF_17</strain>
    </source>
</reference>
<name>A0A419F669_9BACT</name>
<protein>
    <submittedName>
        <fullName evidence="1">Uncharacterized protein</fullName>
    </submittedName>
</protein>
<evidence type="ECO:0000313" key="1">
    <source>
        <dbReference type="EMBL" id="RJP73903.1"/>
    </source>
</evidence>
<proteinExistence type="predicted"/>
<dbReference type="EMBL" id="QZKI01000022">
    <property type="protein sequence ID" value="RJP73903.1"/>
    <property type="molecule type" value="Genomic_DNA"/>
</dbReference>
<sequence length="167" mass="19607">MNQQPSWIVQYAIRTDGSGLQAEIDIQLYHKRLDGITDELTYHSHLREFGTKQENPHFHISHRIVSSLDKSAYDRLMIEVERHRQALRGEADRCKLFLKDGEWEQVVDYSGFSTAQIIQRIETYEARFGMSLEECRSHFTCEKMPFGELSLIMDWEGLVEERNSRAP</sequence>
<gene>
    <name evidence="1" type="ORF">C4532_03510</name>
</gene>
<organism evidence="1 2">
    <name type="scientific">Candidatus Abyssobacteria bacterium SURF_17</name>
    <dbReference type="NCBI Taxonomy" id="2093361"/>
    <lineage>
        <taxon>Bacteria</taxon>
        <taxon>Pseudomonadati</taxon>
        <taxon>Candidatus Hydrogenedentota</taxon>
        <taxon>Candidatus Abyssobacteria</taxon>
    </lineage>
</organism>
<evidence type="ECO:0000313" key="2">
    <source>
        <dbReference type="Proteomes" id="UP000285961"/>
    </source>
</evidence>
<dbReference type="Proteomes" id="UP000285961">
    <property type="component" value="Unassembled WGS sequence"/>
</dbReference>
<comment type="caution">
    <text evidence="1">The sequence shown here is derived from an EMBL/GenBank/DDBJ whole genome shotgun (WGS) entry which is preliminary data.</text>
</comment>